<reference evidence="3 4" key="1">
    <citation type="submission" date="2014-11" db="EMBL/GenBank/DDBJ databases">
        <title>Genome sequence and analysis of novel Kurthia sp.</title>
        <authorList>
            <person name="Lawson J.N."/>
            <person name="Gonzalez J.E."/>
            <person name="Rinauldi L."/>
            <person name="Xuan Z."/>
            <person name="Firman A."/>
            <person name="Shaddox L."/>
            <person name="Trudeau A."/>
            <person name="Shah S."/>
            <person name="Reiman D."/>
        </authorList>
    </citation>
    <scope>NUCLEOTIDE SEQUENCE [LARGE SCALE GENOMIC DNA]</scope>
    <source>
        <strain evidence="3 4">3B1D</strain>
    </source>
</reference>
<dbReference type="AlphaFoldDB" id="A0A433RXH7"/>
<evidence type="ECO:0000256" key="1">
    <source>
        <dbReference type="PROSITE-ProRule" id="PRU00339"/>
    </source>
</evidence>
<dbReference type="SMART" id="SM00028">
    <property type="entry name" value="TPR"/>
    <property type="match status" value="2"/>
</dbReference>
<dbReference type="PROSITE" id="PS50005">
    <property type="entry name" value="TPR"/>
    <property type="match status" value="1"/>
</dbReference>
<dbReference type="SUPFAM" id="SSF48452">
    <property type="entry name" value="TPR-like"/>
    <property type="match status" value="1"/>
</dbReference>
<protein>
    <recommendedName>
        <fullName evidence="2">Tetratrico peptide repeat group 5 domain-containing protein</fullName>
    </recommendedName>
</protein>
<comment type="caution">
    <text evidence="3">The sequence shown here is derived from an EMBL/GenBank/DDBJ whole genome shotgun (WGS) entry which is preliminary data.</text>
</comment>
<feature type="repeat" description="TPR" evidence="1">
    <location>
        <begin position="65"/>
        <end position="98"/>
    </location>
</feature>
<gene>
    <name evidence="3" type="ORF">QI30_02090</name>
</gene>
<dbReference type="InterPro" id="IPR019734">
    <property type="entry name" value="TPR_rpt"/>
</dbReference>
<feature type="domain" description="Tetratrico peptide repeat group 5" evidence="2">
    <location>
        <begin position="38"/>
        <end position="149"/>
    </location>
</feature>
<sequence>MWELAMRLRSAGKHEEALKQFEKITVENPQDAEAQYYAATNEVLGREKEAVPYYEKAIALGYDEVDAYIGLGSTYRVLHRYEDARKILEQGYEQFPDNFALPPLLAMPYYNLQEHEKATTLLLQCYVKASLDNDVQAFSRAINYYATHLND</sequence>
<dbReference type="InterPro" id="IPR041656">
    <property type="entry name" value="TPR_5"/>
</dbReference>
<dbReference type="EMBL" id="JTFC01000008">
    <property type="protein sequence ID" value="RUS57967.1"/>
    <property type="molecule type" value="Genomic_DNA"/>
</dbReference>
<evidence type="ECO:0000313" key="3">
    <source>
        <dbReference type="EMBL" id="RUS57967.1"/>
    </source>
</evidence>
<keyword evidence="1" id="KW-0802">TPR repeat</keyword>
<dbReference type="Gene3D" id="1.25.40.10">
    <property type="entry name" value="Tetratricopeptide repeat domain"/>
    <property type="match status" value="1"/>
</dbReference>
<evidence type="ECO:0000259" key="2">
    <source>
        <dbReference type="Pfam" id="PF12688"/>
    </source>
</evidence>
<dbReference type="Proteomes" id="UP000288623">
    <property type="component" value="Unassembled WGS sequence"/>
</dbReference>
<evidence type="ECO:0000313" key="4">
    <source>
        <dbReference type="Proteomes" id="UP000288623"/>
    </source>
</evidence>
<organism evidence="3 4">
    <name type="scientific">Candidatus Kurthia intestinigallinarum</name>
    <dbReference type="NCBI Taxonomy" id="1562256"/>
    <lineage>
        <taxon>Bacteria</taxon>
        <taxon>Bacillati</taxon>
        <taxon>Bacillota</taxon>
        <taxon>Bacilli</taxon>
        <taxon>Bacillales</taxon>
        <taxon>Caryophanaceae</taxon>
        <taxon>Kurthia</taxon>
    </lineage>
</organism>
<proteinExistence type="predicted"/>
<name>A0A433RXH7_9BACL</name>
<accession>A0A433RXH7</accession>
<dbReference type="InterPro" id="IPR011990">
    <property type="entry name" value="TPR-like_helical_dom_sf"/>
</dbReference>
<dbReference type="Pfam" id="PF12688">
    <property type="entry name" value="TPR_5"/>
    <property type="match status" value="1"/>
</dbReference>
<keyword evidence="4" id="KW-1185">Reference proteome</keyword>